<feature type="transmembrane region" description="Helical" evidence="1">
    <location>
        <begin position="73"/>
        <end position="94"/>
    </location>
</feature>
<comment type="caution">
    <text evidence="2">The sequence shown here is derived from an EMBL/GenBank/DDBJ whole genome shotgun (WGS) entry which is preliminary data.</text>
</comment>
<protein>
    <recommendedName>
        <fullName evidence="4">Histidinol dehydrogenase</fullName>
    </recommendedName>
</protein>
<evidence type="ECO:0008006" key="4">
    <source>
        <dbReference type="Google" id="ProtNLM"/>
    </source>
</evidence>
<gene>
    <name evidence="2" type="ORF">KK097_08365</name>
</gene>
<evidence type="ECO:0000313" key="2">
    <source>
        <dbReference type="EMBL" id="MBT1587828.1"/>
    </source>
</evidence>
<dbReference type="Proteomes" id="UP001519641">
    <property type="component" value="Unassembled WGS sequence"/>
</dbReference>
<keyword evidence="1" id="KW-0472">Membrane</keyword>
<feature type="transmembrane region" description="Helical" evidence="1">
    <location>
        <begin position="100"/>
        <end position="118"/>
    </location>
</feature>
<feature type="transmembrane region" description="Helical" evidence="1">
    <location>
        <begin position="35"/>
        <end position="61"/>
    </location>
</feature>
<evidence type="ECO:0000256" key="1">
    <source>
        <dbReference type="SAM" id="Phobius"/>
    </source>
</evidence>
<evidence type="ECO:0000313" key="3">
    <source>
        <dbReference type="Proteomes" id="UP001519641"/>
    </source>
</evidence>
<keyword evidence="3" id="KW-1185">Reference proteome</keyword>
<reference evidence="2 3" key="1">
    <citation type="submission" date="2021-05" db="EMBL/GenBank/DDBJ databases">
        <title>Whole genome sequence of Curtobacterium flaccumfaciens pv. flaccumfaciens strain CFBP 8819.</title>
        <authorList>
            <person name="Osdaghi E."/>
            <person name="Taghouti G."/>
            <person name="Portier P."/>
            <person name="Fazliarab A."/>
            <person name="Taghavi S.M."/>
            <person name="Briand M."/>
            <person name="Le-Saux M."/>
            <person name="Jacques M.-A."/>
        </authorList>
    </citation>
    <scope>NUCLEOTIDE SEQUENCE [LARGE SCALE GENOMIC DNA]</scope>
    <source>
        <strain evidence="2 3">CFBP 8819</strain>
    </source>
</reference>
<keyword evidence="1" id="KW-0812">Transmembrane</keyword>
<sequence>MDTDAGRVAVVGGVVAAIAFGTSLALYGFGPFGNLLLAAFAGALLALIAFIAALVAGVLTLAGLRWGRRPARWWASLLGAAGAGAVTAVLADAAALVDPWLISLIATLVIGVPNWFVVARRARRQPSGASPSGR</sequence>
<accession>A0ABS5VG99</accession>
<name>A0ABS5VG99_9MICO</name>
<dbReference type="RefSeq" id="WP_214530368.1">
    <property type="nucleotide sequence ID" value="NZ_JAHEWO010000017.1"/>
</dbReference>
<keyword evidence="1" id="KW-1133">Transmembrane helix</keyword>
<organism evidence="2 3">
    <name type="scientific">Curtobacterium aurantiacum</name>
    <dbReference type="NCBI Taxonomy" id="3236919"/>
    <lineage>
        <taxon>Bacteria</taxon>
        <taxon>Bacillati</taxon>
        <taxon>Actinomycetota</taxon>
        <taxon>Actinomycetes</taxon>
        <taxon>Micrococcales</taxon>
        <taxon>Microbacteriaceae</taxon>
        <taxon>Curtobacterium</taxon>
    </lineage>
</organism>
<feature type="transmembrane region" description="Helical" evidence="1">
    <location>
        <begin position="7"/>
        <end position="29"/>
    </location>
</feature>
<dbReference type="EMBL" id="JAHEWS010000010">
    <property type="protein sequence ID" value="MBT1587828.1"/>
    <property type="molecule type" value="Genomic_DNA"/>
</dbReference>
<proteinExistence type="predicted"/>